<dbReference type="PANTHER" id="PTHR23151:SF90">
    <property type="entry name" value="DIHYDROLIPOYLLYSINE-RESIDUE ACETYLTRANSFERASE COMPONENT OF PYRUVATE DEHYDROGENASE COMPLEX, MITOCHONDRIAL-RELATED"/>
    <property type="match status" value="1"/>
</dbReference>
<keyword evidence="7 9" id="KW-0067">ATP-binding</keyword>
<evidence type="ECO:0000259" key="12">
    <source>
        <dbReference type="PROSITE" id="PS50968"/>
    </source>
</evidence>
<keyword evidence="2" id="KW-0723">Serine/threonine-protein kinase</keyword>
<organism evidence="13 14">
    <name type="scientific">Ectocarpus siliculosus</name>
    <name type="common">Brown alga</name>
    <name type="synonym">Conferva siliculosa</name>
    <dbReference type="NCBI Taxonomy" id="2880"/>
    <lineage>
        <taxon>Eukaryota</taxon>
        <taxon>Sar</taxon>
        <taxon>Stramenopiles</taxon>
        <taxon>Ochrophyta</taxon>
        <taxon>PX clade</taxon>
        <taxon>Phaeophyceae</taxon>
        <taxon>Ectocarpales</taxon>
        <taxon>Ectocarpaceae</taxon>
        <taxon>Ectocarpus</taxon>
    </lineage>
</organism>
<keyword evidence="6" id="KW-0450">Lipoyl</keyword>
<dbReference type="InterPro" id="IPR017441">
    <property type="entry name" value="Protein_kinase_ATP_BS"/>
</dbReference>
<feature type="region of interest" description="Disordered" evidence="10">
    <location>
        <begin position="1"/>
        <end position="60"/>
    </location>
</feature>
<dbReference type="GO" id="GO:0006086">
    <property type="term" value="P:pyruvate decarboxylation to acetyl-CoA"/>
    <property type="evidence" value="ECO:0007669"/>
    <property type="project" value="InterPro"/>
</dbReference>
<evidence type="ECO:0000256" key="2">
    <source>
        <dbReference type="ARBA" id="ARBA00022527"/>
    </source>
</evidence>
<dbReference type="PROSITE" id="PS00189">
    <property type="entry name" value="LIPOYL"/>
    <property type="match status" value="1"/>
</dbReference>
<proteinExistence type="inferred from homology"/>
<dbReference type="FunFam" id="3.30.559.10:FF:000003">
    <property type="entry name" value="Acetyltransferase component of pyruvate dehydrogenase complex"/>
    <property type="match status" value="1"/>
</dbReference>
<feature type="region of interest" description="Disordered" evidence="10">
    <location>
        <begin position="747"/>
        <end position="773"/>
    </location>
</feature>
<feature type="domain" description="Lipoyl-binding" evidence="12">
    <location>
        <begin position="867"/>
        <end position="943"/>
    </location>
</feature>
<dbReference type="eggNOG" id="KOG0660">
    <property type="taxonomic scope" value="Eukaryota"/>
</dbReference>
<protein>
    <submittedName>
        <fullName evidence="13">Dihydrolipoamide S-acetyltransferase</fullName>
    </submittedName>
</protein>
<dbReference type="Gene3D" id="2.40.50.100">
    <property type="match status" value="1"/>
</dbReference>
<feature type="compositionally biased region" description="Polar residues" evidence="10">
    <location>
        <begin position="486"/>
        <end position="508"/>
    </location>
</feature>
<dbReference type="GO" id="GO:0045254">
    <property type="term" value="C:pyruvate dehydrogenase complex"/>
    <property type="evidence" value="ECO:0007669"/>
    <property type="project" value="InterPro"/>
</dbReference>
<dbReference type="GO" id="GO:0005524">
    <property type="term" value="F:ATP binding"/>
    <property type="evidence" value="ECO:0007669"/>
    <property type="project" value="UniProtKB-UniRule"/>
</dbReference>
<feature type="compositionally biased region" description="Basic and acidic residues" evidence="10">
    <location>
        <begin position="530"/>
        <end position="562"/>
    </location>
</feature>
<feature type="region of interest" description="Disordered" evidence="10">
    <location>
        <begin position="469"/>
        <end position="624"/>
    </location>
</feature>
<dbReference type="InterPro" id="IPR011009">
    <property type="entry name" value="Kinase-like_dom_sf"/>
</dbReference>
<feature type="compositionally biased region" description="Low complexity" evidence="10">
    <location>
        <begin position="753"/>
        <end position="770"/>
    </location>
</feature>
<dbReference type="Gene3D" id="1.10.510.10">
    <property type="entry name" value="Transferase(Phosphotransferase) domain 1"/>
    <property type="match status" value="1"/>
</dbReference>
<reference evidence="13 14" key="1">
    <citation type="journal article" date="2010" name="Nature">
        <title>The Ectocarpus genome and the independent evolution of multicellularity in brown algae.</title>
        <authorList>
            <person name="Cock J.M."/>
            <person name="Sterck L."/>
            <person name="Rouze P."/>
            <person name="Scornet D."/>
            <person name="Allen A.E."/>
            <person name="Amoutzias G."/>
            <person name="Anthouard V."/>
            <person name="Artiguenave F."/>
            <person name="Aury J.M."/>
            <person name="Badger J.H."/>
            <person name="Beszteri B."/>
            <person name="Billiau K."/>
            <person name="Bonnet E."/>
            <person name="Bothwell J.H."/>
            <person name="Bowler C."/>
            <person name="Boyen C."/>
            <person name="Brownlee C."/>
            <person name="Carrano C.J."/>
            <person name="Charrier B."/>
            <person name="Cho G.Y."/>
            <person name="Coelho S.M."/>
            <person name="Collen J."/>
            <person name="Corre E."/>
            <person name="Da Silva C."/>
            <person name="Delage L."/>
            <person name="Delaroque N."/>
            <person name="Dittami S.M."/>
            <person name="Doulbeau S."/>
            <person name="Elias M."/>
            <person name="Farnham G."/>
            <person name="Gachon C.M."/>
            <person name="Gschloessl B."/>
            <person name="Heesch S."/>
            <person name="Jabbari K."/>
            <person name="Jubin C."/>
            <person name="Kawai H."/>
            <person name="Kimura K."/>
            <person name="Kloareg B."/>
            <person name="Kupper F.C."/>
            <person name="Lang D."/>
            <person name="Le Bail A."/>
            <person name="Leblanc C."/>
            <person name="Lerouge P."/>
            <person name="Lohr M."/>
            <person name="Lopez P.J."/>
            <person name="Martens C."/>
            <person name="Maumus F."/>
            <person name="Michel G."/>
            <person name="Miranda-Saavedra D."/>
            <person name="Morales J."/>
            <person name="Moreau H."/>
            <person name="Motomura T."/>
            <person name="Nagasato C."/>
            <person name="Napoli C.A."/>
            <person name="Nelson D.R."/>
            <person name="Nyvall-Collen P."/>
            <person name="Peters A.F."/>
            <person name="Pommier C."/>
            <person name="Potin P."/>
            <person name="Poulain J."/>
            <person name="Quesneville H."/>
            <person name="Read B."/>
            <person name="Rensing S.A."/>
            <person name="Ritter A."/>
            <person name="Rousvoal S."/>
            <person name="Samanta M."/>
            <person name="Samson G."/>
            <person name="Schroeder D.C."/>
            <person name="Segurens B."/>
            <person name="Strittmatter M."/>
            <person name="Tonon T."/>
            <person name="Tregear J.W."/>
            <person name="Valentin K."/>
            <person name="von Dassow P."/>
            <person name="Yamagishi T."/>
            <person name="Van de Peer Y."/>
            <person name="Wincker P."/>
        </authorList>
    </citation>
    <scope>NUCLEOTIDE SEQUENCE [LARGE SCALE GENOMIC DNA]</scope>
    <source>
        <strain evidence="14">Ec32 / CCAP1310/4</strain>
    </source>
</reference>
<comment type="similarity">
    <text evidence="1">Belongs to the 2-oxoacid dehydrogenase family.</text>
</comment>
<dbReference type="InterPro" id="IPR001078">
    <property type="entry name" value="2-oxoacid_DH_actylTfrase"/>
</dbReference>
<evidence type="ECO:0000313" key="13">
    <source>
        <dbReference type="EMBL" id="CBJ29861.1"/>
    </source>
</evidence>
<evidence type="ECO:0000256" key="5">
    <source>
        <dbReference type="ARBA" id="ARBA00022777"/>
    </source>
</evidence>
<dbReference type="InterPro" id="IPR000719">
    <property type="entry name" value="Prot_kinase_dom"/>
</dbReference>
<evidence type="ECO:0000256" key="9">
    <source>
        <dbReference type="PROSITE-ProRule" id="PRU10141"/>
    </source>
</evidence>
<keyword evidence="8" id="KW-0809">Transit peptide</keyword>
<sequence>MRRVWEFHVSTSSRRSGAGRERDRTGTSGTPRCREGEEKLHKDGEGRPLQRAAMKHPSSDEIEGVKLEVEDRYRVLGALGHGSFGIAVAASEHPTGRKLAIKRIRPLPDSRSRARHILREITTMKLLRHYPNIINLGDLRVSTTSGTLYIVIELMECDLQRILASGQVLTVEHVKVILKQLLLGVQAMHHHGILHCDMKPANILLLSDCQVRITDFGLSRSTKHPPFKDGDVGTRWYRAPEVMLGSEGGCAEPVDVWSVGCIFGEMLGSRGPLFPGKNDTDQISLTLAAVGIPDTESNTCLGYSLNEDALQLLRTVHLPKGRSLRSLVPPDVGEEAFDLLKKLLDMNTQLRLTVAEALGHAFLEDFARLLGATVSSKHASAVEKSIGNLGESAVDFSFEDGDLTAEELGKLIVAEAAAYQDTRPELCRRDCTRNGDDAPAGRPTLEPTLTLKDVLGAVRTQARNRELDAGIGARVGETATGDGDDANTNLLEPTSPPQTFDSRFSSMANLADAENGGLDGLDGSPAGSTDSDRGVTPEPLENRADIRGCEESGGSERPHQRDGGGTIAAGVPEYYRTNTGDGKARSPTGGCGKTETAPRQNTTKQRKKKVSSSKQLLHVEGRGRSFEEERAASLIQRSHRRAAAIRAAQREPLAILRLLRDDPEVQPKPKTDQFRLRATTKSAIEAHIRKTGAARRKPHPLPTGPCWRKAATPMKRVAATRAALTKPRAVSPLHRSVRQVNTFIAATDRQRRQPPSAAARRAHSAPPSRATGRLSVMATSGARVLLRLRKTGAVPRLRPAEATWQHGRRSASGVTTTARQSSSSSSHAGHFLRSAPAAAPWRRARATGIGMQLPRQTARALTSGVDFTVVNMPALSPTMESGTVTEWHKSPGDELSAGDVICDVETDKATVAFDVQDDGVLARIISEAGSGEVSVGSPVAVIVEDADAYAAFVKADAAGESKGIDASSLEGTGKGGRITKADLVLALAKGVEFPAAAKAASSQAPAPATAAAAAQPAAAAAAAAPPVVPSSSSGDFVDEPANNIKKITAKRLTQSKAEVPHLYVSMACEVDGLMAFRKALQKEHDVKVSVNDIIIRSAALALRDVPEANAKWSGGARQSGESIDISVAVATPTGLITPIVTDADQRGLSNISGKVRDLATRARDRQLKPEEFQGGSFTVSNLGMFGINEFSAVINMPQACILAVGGGAPKVKPGREAGDKPRVCSEVTVRLSADRRVVDEAIAAQLLQSFKHYMETPELLLM</sequence>
<evidence type="ECO:0000256" key="3">
    <source>
        <dbReference type="ARBA" id="ARBA00022679"/>
    </source>
</evidence>
<dbReference type="InterPro" id="IPR004167">
    <property type="entry name" value="PSBD"/>
</dbReference>
<evidence type="ECO:0000256" key="10">
    <source>
        <dbReference type="SAM" id="MobiDB-lite"/>
    </source>
</evidence>
<evidence type="ECO:0000256" key="4">
    <source>
        <dbReference type="ARBA" id="ARBA00022741"/>
    </source>
</evidence>
<evidence type="ECO:0000256" key="1">
    <source>
        <dbReference type="ARBA" id="ARBA00007317"/>
    </source>
</evidence>
<dbReference type="Gene3D" id="3.30.200.20">
    <property type="entry name" value="Phosphorylase Kinase, domain 1"/>
    <property type="match status" value="1"/>
</dbReference>
<dbReference type="GO" id="GO:0004674">
    <property type="term" value="F:protein serine/threonine kinase activity"/>
    <property type="evidence" value="ECO:0007669"/>
    <property type="project" value="UniProtKB-KW"/>
</dbReference>
<evidence type="ECO:0000256" key="6">
    <source>
        <dbReference type="ARBA" id="ARBA00022823"/>
    </source>
</evidence>
<dbReference type="InterPro" id="IPR045257">
    <property type="entry name" value="E2/Pdx1"/>
</dbReference>
<dbReference type="InterPro" id="IPR023213">
    <property type="entry name" value="CAT-like_dom_sf"/>
</dbReference>
<feature type="region of interest" description="Disordered" evidence="10">
    <location>
        <begin position="428"/>
        <end position="447"/>
    </location>
</feature>
<dbReference type="Pfam" id="PF00198">
    <property type="entry name" value="2-oxoacid_dh"/>
    <property type="match status" value="1"/>
</dbReference>
<accession>D7FM36</accession>
<evidence type="ECO:0000256" key="8">
    <source>
        <dbReference type="ARBA" id="ARBA00022946"/>
    </source>
</evidence>
<evidence type="ECO:0000259" key="11">
    <source>
        <dbReference type="PROSITE" id="PS50011"/>
    </source>
</evidence>
<dbReference type="GO" id="GO:0016746">
    <property type="term" value="F:acyltransferase activity"/>
    <property type="evidence" value="ECO:0007669"/>
    <property type="project" value="InterPro"/>
</dbReference>
<dbReference type="PROSITE" id="PS50968">
    <property type="entry name" value="BIOTINYL_LIPOYL"/>
    <property type="match status" value="1"/>
</dbReference>
<dbReference type="SUPFAM" id="SSF52777">
    <property type="entry name" value="CoA-dependent acyltransferases"/>
    <property type="match status" value="1"/>
</dbReference>
<keyword evidence="5" id="KW-0418">Kinase</keyword>
<feature type="region of interest" description="Disordered" evidence="10">
    <location>
        <begin position="802"/>
        <end position="837"/>
    </location>
</feature>
<dbReference type="eggNOG" id="KOG0557">
    <property type="taxonomic scope" value="Eukaryota"/>
</dbReference>
<dbReference type="GO" id="GO:0005739">
    <property type="term" value="C:mitochondrion"/>
    <property type="evidence" value="ECO:0007669"/>
    <property type="project" value="TreeGrafter"/>
</dbReference>
<dbReference type="SMART" id="SM00220">
    <property type="entry name" value="S_TKc"/>
    <property type="match status" value="1"/>
</dbReference>
<dbReference type="InterPro" id="IPR003016">
    <property type="entry name" value="2-oxoA_DH_lipoyl-BS"/>
</dbReference>
<dbReference type="SUPFAM" id="SSF56112">
    <property type="entry name" value="Protein kinase-like (PK-like)"/>
    <property type="match status" value="1"/>
</dbReference>
<dbReference type="Gene3D" id="4.10.320.10">
    <property type="entry name" value="E3-binding domain"/>
    <property type="match status" value="1"/>
</dbReference>
<keyword evidence="3" id="KW-0808">Transferase</keyword>
<dbReference type="FunFam" id="2.40.50.100:FF:000010">
    <property type="entry name" value="Acetyltransferase component of pyruvate dehydrogenase complex"/>
    <property type="match status" value="1"/>
</dbReference>
<evidence type="ECO:0000256" key="7">
    <source>
        <dbReference type="ARBA" id="ARBA00022840"/>
    </source>
</evidence>
<evidence type="ECO:0000313" key="14">
    <source>
        <dbReference type="Proteomes" id="UP000002630"/>
    </source>
</evidence>
<dbReference type="PROSITE" id="PS00107">
    <property type="entry name" value="PROTEIN_KINASE_ATP"/>
    <property type="match status" value="1"/>
</dbReference>
<dbReference type="SUPFAM" id="SSF51230">
    <property type="entry name" value="Single hybrid motif"/>
    <property type="match status" value="1"/>
</dbReference>
<feature type="domain" description="Protein kinase" evidence="11">
    <location>
        <begin position="73"/>
        <end position="363"/>
    </location>
</feature>
<feature type="compositionally biased region" description="Basic and acidic residues" evidence="10">
    <location>
        <begin position="32"/>
        <end position="48"/>
    </location>
</feature>
<dbReference type="Gene3D" id="3.30.559.10">
    <property type="entry name" value="Chloramphenicol acetyltransferase-like domain"/>
    <property type="match status" value="1"/>
</dbReference>
<name>D7FM36_ECTSI</name>
<dbReference type="InterPro" id="IPR008271">
    <property type="entry name" value="Ser/Thr_kinase_AS"/>
</dbReference>
<dbReference type="PANTHER" id="PTHR23151">
    <property type="entry name" value="DIHYDROLIPOAMIDE ACETYL/SUCCINYL-TRANSFERASE-RELATED"/>
    <property type="match status" value="1"/>
</dbReference>
<keyword evidence="14" id="KW-1185">Reference proteome</keyword>
<feature type="binding site" evidence="9">
    <location>
        <position position="102"/>
    </location>
    <ligand>
        <name>ATP</name>
        <dbReference type="ChEBI" id="CHEBI:30616"/>
    </ligand>
</feature>
<dbReference type="Proteomes" id="UP000002630">
    <property type="component" value="Linkage Group LG02"/>
</dbReference>
<dbReference type="InterPro" id="IPR000089">
    <property type="entry name" value="Biotin_lipoyl"/>
</dbReference>
<dbReference type="Pfam" id="PF02817">
    <property type="entry name" value="E3_binding"/>
    <property type="match status" value="1"/>
</dbReference>
<dbReference type="EMBL" id="FN649727">
    <property type="protein sequence ID" value="CBJ29861.1"/>
    <property type="molecule type" value="Genomic_DNA"/>
</dbReference>
<dbReference type="OrthoDB" id="537444at2759"/>
<dbReference type="EMBL" id="FN648164">
    <property type="protein sequence ID" value="CBJ29861.1"/>
    <property type="molecule type" value="Genomic_DNA"/>
</dbReference>
<gene>
    <name evidence="13" type="ORF">Esi_0163_0048</name>
</gene>
<dbReference type="AlphaFoldDB" id="D7FM36"/>
<dbReference type="CDD" id="cd06849">
    <property type="entry name" value="lipoyl_domain"/>
    <property type="match status" value="1"/>
</dbReference>
<dbReference type="InParanoid" id="D7FM36"/>
<dbReference type="STRING" id="2880.D7FM36"/>
<dbReference type="Pfam" id="PF00364">
    <property type="entry name" value="Biotin_lipoyl"/>
    <property type="match status" value="1"/>
</dbReference>
<dbReference type="PROSITE" id="PS00108">
    <property type="entry name" value="PROTEIN_KINASE_ST"/>
    <property type="match status" value="1"/>
</dbReference>
<dbReference type="InterPro" id="IPR036625">
    <property type="entry name" value="E3-bd_dom_sf"/>
</dbReference>
<dbReference type="FunFam" id="1.10.510.10:FF:000624">
    <property type="entry name" value="Mitogen-activated protein kinase"/>
    <property type="match status" value="1"/>
</dbReference>
<dbReference type="Pfam" id="PF00069">
    <property type="entry name" value="Pkinase"/>
    <property type="match status" value="1"/>
</dbReference>
<keyword evidence="4 9" id="KW-0547">Nucleotide-binding</keyword>
<dbReference type="PROSITE" id="PS50011">
    <property type="entry name" value="PROTEIN_KINASE_DOM"/>
    <property type="match status" value="1"/>
</dbReference>
<dbReference type="InterPro" id="IPR011053">
    <property type="entry name" value="Single_hybrid_motif"/>
</dbReference>